<keyword evidence="2 5" id="KW-0812">Transmembrane</keyword>
<evidence type="ECO:0000256" key="1">
    <source>
        <dbReference type="ARBA" id="ARBA00004141"/>
    </source>
</evidence>
<name>A0A2R6AE76_9ARCH</name>
<sequence length="249" mass="28514">MSYLMGFAYKRGRSILYRFDPRTKFVLGLSVAITLSFFVSGVLSFFALITLISVAFFALNLKDQLFSILRSSIYLVLIIFAANLYFTKNVVYSFLVLERLVMFIELFSLFSITTSPDDLAASLNKMGIPYTLTLSFTMAIRFIPTIALELKLIEDSQRARGLELDKGFFVSRLKRYVPVLIPLLVITILKVDQVAEAMESRCFGAVSKPTMLKEPRFTVFDWFISLLSLAFLFYCVYHYFYLKGVIILP</sequence>
<evidence type="ECO:0000313" key="6">
    <source>
        <dbReference type="EMBL" id="PSN84623.1"/>
    </source>
</evidence>
<dbReference type="CDD" id="cd16914">
    <property type="entry name" value="EcfT"/>
    <property type="match status" value="1"/>
</dbReference>
<reference evidence="6 7" key="1">
    <citation type="submission" date="2017-04" db="EMBL/GenBank/DDBJ databases">
        <title>Novel microbial lineages endemic to geothermal iron-oxide mats fill important gaps in the evolutionary history of Archaea.</title>
        <authorList>
            <person name="Jay Z.J."/>
            <person name="Beam J.P."/>
            <person name="Dlakic M."/>
            <person name="Rusch D.B."/>
            <person name="Kozubal M.A."/>
            <person name="Inskeep W.P."/>
        </authorList>
    </citation>
    <scope>NUCLEOTIDE SEQUENCE [LARGE SCALE GENOMIC DNA]</scope>
    <source>
        <strain evidence="6">OSP_D</strain>
    </source>
</reference>
<comment type="caution">
    <text evidence="6">The sequence shown here is derived from an EMBL/GenBank/DDBJ whole genome shotgun (WGS) entry which is preliminary data.</text>
</comment>
<dbReference type="GO" id="GO:0005886">
    <property type="term" value="C:plasma membrane"/>
    <property type="evidence" value="ECO:0007669"/>
    <property type="project" value="TreeGrafter"/>
</dbReference>
<organism evidence="6 7">
    <name type="scientific">Candidatus Marsarchaeota G1 archaeon OSP_D</name>
    <dbReference type="NCBI Taxonomy" id="1978155"/>
    <lineage>
        <taxon>Archaea</taxon>
        <taxon>Candidatus Marsarchaeota</taxon>
        <taxon>Candidatus Marsarchaeota group 1</taxon>
    </lineage>
</organism>
<dbReference type="Proteomes" id="UP000240880">
    <property type="component" value="Unassembled WGS sequence"/>
</dbReference>
<evidence type="ECO:0000256" key="2">
    <source>
        <dbReference type="ARBA" id="ARBA00022692"/>
    </source>
</evidence>
<feature type="transmembrane region" description="Helical" evidence="5">
    <location>
        <begin position="92"/>
        <end position="112"/>
    </location>
</feature>
<proteinExistence type="predicted"/>
<evidence type="ECO:0000313" key="7">
    <source>
        <dbReference type="Proteomes" id="UP000240880"/>
    </source>
</evidence>
<protein>
    <recommendedName>
        <fullName evidence="8">Cobalt ABC transporter permease</fullName>
    </recommendedName>
</protein>
<feature type="transmembrane region" description="Helical" evidence="5">
    <location>
        <begin position="222"/>
        <end position="242"/>
    </location>
</feature>
<feature type="transmembrane region" description="Helical" evidence="5">
    <location>
        <begin position="26"/>
        <end position="59"/>
    </location>
</feature>
<accession>A0A2R6AE76</accession>
<evidence type="ECO:0000256" key="5">
    <source>
        <dbReference type="SAM" id="Phobius"/>
    </source>
</evidence>
<dbReference type="AlphaFoldDB" id="A0A2R6AE76"/>
<keyword evidence="4 5" id="KW-0472">Membrane</keyword>
<dbReference type="Pfam" id="PF02361">
    <property type="entry name" value="CbiQ"/>
    <property type="match status" value="1"/>
</dbReference>
<evidence type="ECO:0000256" key="4">
    <source>
        <dbReference type="ARBA" id="ARBA00023136"/>
    </source>
</evidence>
<keyword evidence="3 5" id="KW-1133">Transmembrane helix</keyword>
<feature type="transmembrane region" description="Helical" evidence="5">
    <location>
        <begin position="132"/>
        <end position="152"/>
    </location>
</feature>
<dbReference type="EMBL" id="NEXC01000001">
    <property type="protein sequence ID" value="PSN84623.1"/>
    <property type="molecule type" value="Genomic_DNA"/>
</dbReference>
<evidence type="ECO:0000256" key="3">
    <source>
        <dbReference type="ARBA" id="ARBA00022989"/>
    </source>
</evidence>
<dbReference type="InterPro" id="IPR003339">
    <property type="entry name" value="ABC/ECF_trnsptr_transmembrane"/>
</dbReference>
<dbReference type="PANTHER" id="PTHR33514:SF13">
    <property type="entry name" value="PROTEIN ABCI12, CHLOROPLASTIC"/>
    <property type="match status" value="1"/>
</dbReference>
<comment type="subcellular location">
    <subcellularLocation>
        <location evidence="1">Membrane</location>
        <topology evidence="1">Multi-pass membrane protein</topology>
    </subcellularLocation>
</comment>
<dbReference type="PANTHER" id="PTHR33514">
    <property type="entry name" value="PROTEIN ABCI12, CHLOROPLASTIC"/>
    <property type="match status" value="1"/>
</dbReference>
<gene>
    <name evidence="6" type="ORF">B9Q01_00325</name>
</gene>
<feature type="transmembrane region" description="Helical" evidence="5">
    <location>
        <begin position="65"/>
        <end position="85"/>
    </location>
</feature>
<evidence type="ECO:0008006" key="8">
    <source>
        <dbReference type="Google" id="ProtNLM"/>
    </source>
</evidence>